<dbReference type="EC" id="2.7.7.-" evidence="10"/>
<dbReference type="PANTHER" id="PTHR10536">
    <property type="entry name" value="DNA PRIMASE SMALL SUBUNIT"/>
    <property type="match status" value="1"/>
</dbReference>
<proteinExistence type="inferred from homology"/>
<dbReference type="GO" id="GO:0006269">
    <property type="term" value="P:DNA replication, synthesis of primer"/>
    <property type="evidence" value="ECO:0007669"/>
    <property type="project" value="UniProtKB-KW"/>
</dbReference>
<dbReference type="Gene3D" id="3.90.920.10">
    <property type="entry name" value="DNA primase, PRIM domain"/>
    <property type="match status" value="1"/>
</dbReference>
<dbReference type="Proteomes" id="UP000193685">
    <property type="component" value="Unassembled WGS sequence"/>
</dbReference>
<dbReference type="OMA" id="NVTRGFN"/>
<evidence type="ECO:0000256" key="6">
    <source>
        <dbReference type="ARBA" id="ARBA00022705"/>
    </source>
</evidence>
<keyword evidence="9" id="KW-0804">Transcription</keyword>
<keyword evidence="7" id="KW-0479">Metal-binding</keyword>
<dbReference type="GO" id="GO:0003899">
    <property type="term" value="F:DNA-directed RNA polymerase activity"/>
    <property type="evidence" value="ECO:0007669"/>
    <property type="project" value="InterPro"/>
</dbReference>
<dbReference type="SUPFAM" id="SSF56747">
    <property type="entry name" value="Prim-pol domain"/>
    <property type="match status" value="1"/>
</dbReference>
<dbReference type="InterPro" id="IPR014052">
    <property type="entry name" value="DNA_primase_ssu_euk/arc"/>
</dbReference>
<dbReference type="Pfam" id="PF01896">
    <property type="entry name" value="DNA_primase_S"/>
    <property type="match status" value="1"/>
</dbReference>
<dbReference type="CDD" id="cd04860">
    <property type="entry name" value="AE_Prim_S"/>
    <property type="match status" value="1"/>
</dbReference>
<evidence type="ECO:0000256" key="5">
    <source>
        <dbReference type="ARBA" id="ARBA00022695"/>
    </source>
</evidence>
<sequence length="406" mass="47113">MQVDEDVIGIFYQRLFPFKPLFTWLNHSHVPSKHMAHREIAFSLFNDVYIRYNSFPTWDAFRKDVLRLKPARFEIGPIYSHNPRDRKTLRKAIFKPIEKELVFDIDLTDYDDIRTCCKETSICHKCWTYITFAIRTMDVCLREDFGFEHILWVYSGRRGAHAWISDKKARMLDDSQRRSIATYLELVKGKKGVDLRRPLHPSVVRSLDLLKRTFKEDVLDTQEPWIDQAGADKLLLRIPDADLREALSRKWSTAKNRPSALKWADLDALAASGAVSKGFNPAQLVAAKQDLVLEYMYPRLDVEVSKHLNHLLKSPFCVHPKTGNVCVPIDATDPESFDPFKVPTVAKLLDELNAWEATHQSEEEDVKEIPDYAKTSLKPYVERFKKHAETVVEAENKQPKRPTLDF</sequence>
<evidence type="ECO:0000256" key="3">
    <source>
        <dbReference type="ARBA" id="ARBA00022515"/>
    </source>
</evidence>
<dbReference type="NCBIfam" id="TIGR00335">
    <property type="entry name" value="primase_sml"/>
    <property type="match status" value="1"/>
</dbReference>
<dbReference type="STRING" id="56484.A0A1Y2FKA3"/>
<keyword evidence="6 10" id="KW-0235">DNA replication</keyword>
<evidence type="ECO:0000256" key="4">
    <source>
        <dbReference type="ARBA" id="ARBA00022679"/>
    </source>
</evidence>
<dbReference type="FunFam" id="3.90.920.10:FF:000003">
    <property type="entry name" value="DNA primase"/>
    <property type="match status" value="1"/>
</dbReference>
<keyword evidence="8" id="KW-0862">Zinc</keyword>
<keyword evidence="5" id="KW-0548">Nucleotidyltransferase</keyword>
<evidence type="ECO:0000256" key="9">
    <source>
        <dbReference type="ARBA" id="ARBA00023163"/>
    </source>
</evidence>
<dbReference type="GO" id="GO:0005658">
    <property type="term" value="C:alpha DNA polymerase:primase complex"/>
    <property type="evidence" value="ECO:0007669"/>
    <property type="project" value="UniProtKB-ARBA"/>
</dbReference>
<dbReference type="RefSeq" id="XP_040726429.1">
    <property type="nucleotide sequence ID" value="XM_040871092.1"/>
</dbReference>
<evidence type="ECO:0000256" key="1">
    <source>
        <dbReference type="ARBA" id="ARBA00009762"/>
    </source>
</evidence>
<protein>
    <recommendedName>
        <fullName evidence="10">DNA primase</fullName>
        <ecNumber evidence="10">2.7.7.-</ecNumber>
    </recommendedName>
</protein>
<keyword evidence="12" id="KW-1185">Reference proteome</keyword>
<evidence type="ECO:0000256" key="8">
    <source>
        <dbReference type="ARBA" id="ARBA00022833"/>
    </source>
</evidence>
<evidence type="ECO:0000256" key="2">
    <source>
        <dbReference type="ARBA" id="ARBA00022478"/>
    </source>
</evidence>
<dbReference type="EMBL" id="MCFI01000006">
    <property type="protein sequence ID" value="ORY84411.1"/>
    <property type="molecule type" value="Genomic_DNA"/>
</dbReference>
<dbReference type="AlphaFoldDB" id="A0A1Y2FKA3"/>
<dbReference type="OrthoDB" id="19606at2759"/>
<gene>
    <name evidence="11" type="ORF">BCR37DRAFT_391990</name>
</gene>
<keyword evidence="3 10" id="KW-0639">Primosome</keyword>
<evidence type="ECO:0000313" key="11">
    <source>
        <dbReference type="EMBL" id="ORY84411.1"/>
    </source>
</evidence>
<comment type="similarity">
    <text evidence="1 10">Belongs to the eukaryotic-type primase small subunit family.</text>
</comment>
<evidence type="ECO:0000256" key="10">
    <source>
        <dbReference type="RuleBase" id="RU003514"/>
    </source>
</evidence>
<reference evidence="11 12" key="1">
    <citation type="submission" date="2016-07" db="EMBL/GenBank/DDBJ databases">
        <title>Pervasive Adenine N6-methylation of Active Genes in Fungi.</title>
        <authorList>
            <consortium name="DOE Joint Genome Institute"/>
            <person name="Mondo S.J."/>
            <person name="Dannebaum R.O."/>
            <person name="Kuo R.C."/>
            <person name="Labutti K."/>
            <person name="Haridas S."/>
            <person name="Kuo A."/>
            <person name="Salamov A."/>
            <person name="Ahrendt S.R."/>
            <person name="Lipzen A."/>
            <person name="Sullivan W."/>
            <person name="Andreopoulos W.B."/>
            <person name="Clum A."/>
            <person name="Lindquist E."/>
            <person name="Daum C."/>
            <person name="Ramamoorthy G.K."/>
            <person name="Gryganskyi A."/>
            <person name="Culley D."/>
            <person name="Magnuson J.K."/>
            <person name="James T.Y."/>
            <person name="O'Malley M.A."/>
            <person name="Stajich J.E."/>
            <person name="Spatafora J.W."/>
            <person name="Visel A."/>
            <person name="Grigoriev I.V."/>
        </authorList>
    </citation>
    <scope>NUCLEOTIDE SEQUENCE [LARGE SCALE GENOMIC DNA]</scope>
    <source>
        <strain evidence="11 12">12-1054</strain>
    </source>
</reference>
<dbReference type="GO" id="GO:0046872">
    <property type="term" value="F:metal ion binding"/>
    <property type="evidence" value="ECO:0007669"/>
    <property type="project" value="UniProtKB-KW"/>
</dbReference>
<evidence type="ECO:0000256" key="7">
    <source>
        <dbReference type="ARBA" id="ARBA00022723"/>
    </source>
</evidence>
<dbReference type="GeneID" id="63787691"/>
<comment type="caution">
    <text evidence="11">The sequence shown here is derived from an EMBL/GenBank/DDBJ whole genome shotgun (WGS) entry which is preliminary data.</text>
</comment>
<name>A0A1Y2FKA3_PROLT</name>
<accession>A0A1Y2FKA3</accession>
<organism evidence="11 12">
    <name type="scientific">Protomyces lactucae-debilis</name>
    <dbReference type="NCBI Taxonomy" id="2754530"/>
    <lineage>
        <taxon>Eukaryota</taxon>
        <taxon>Fungi</taxon>
        <taxon>Dikarya</taxon>
        <taxon>Ascomycota</taxon>
        <taxon>Taphrinomycotina</taxon>
        <taxon>Taphrinomycetes</taxon>
        <taxon>Taphrinales</taxon>
        <taxon>Protomycetaceae</taxon>
        <taxon>Protomyces</taxon>
    </lineage>
</organism>
<keyword evidence="4 10" id="KW-0808">Transferase</keyword>
<evidence type="ECO:0000313" key="12">
    <source>
        <dbReference type="Proteomes" id="UP000193685"/>
    </source>
</evidence>
<keyword evidence="2 10" id="KW-0240">DNA-directed RNA polymerase</keyword>
<dbReference type="InterPro" id="IPR002755">
    <property type="entry name" value="DNA_primase_S"/>
</dbReference>